<dbReference type="GO" id="GO:0006281">
    <property type="term" value="P:DNA repair"/>
    <property type="evidence" value="ECO:0007669"/>
    <property type="project" value="TreeGrafter"/>
</dbReference>
<name>A0A2A2L5W5_9BILA</name>
<dbReference type="OrthoDB" id="269227at2759"/>
<dbReference type="SFLD" id="SFLDS00003">
    <property type="entry name" value="Haloacid_Dehalogenase"/>
    <property type="match status" value="1"/>
</dbReference>
<dbReference type="CDD" id="cd01427">
    <property type="entry name" value="HAD_like"/>
    <property type="match status" value="1"/>
</dbReference>
<accession>A0A2A2L5W5</accession>
<dbReference type="Gene3D" id="1.10.150.240">
    <property type="entry name" value="Putative phosphatase, domain 2"/>
    <property type="match status" value="1"/>
</dbReference>
<dbReference type="InterPro" id="IPR023198">
    <property type="entry name" value="PGP-like_dom2"/>
</dbReference>
<dbReference type="NCBIfam" id="TIGR01549">
    <property type="entry name" value="HAD-SF-IA-v1"/>
    <property type="match status" value="1"/>
</dbReference>
<dbReference type="Gene3D" id="3.40.50.1000">
    <property type="entry name" value="HAD superfamily/HAD-like"/>
    <property type="match status" value="1"/>
</dbReference>
<evidence type="ECO:0000313" key="2">
    <source>
        <dbReference type="Proteomes" id="UP000218231"/>
    </source>
</evidence>
<dbReference type="Pfam" id="PF00702">
    <property type="entry name" value="Hydrolase"/>
    <property type="match status" value="1"/>
</dbReference>
<dbReference type="PANTHER" id="PTHR43434">
    <property type="entry name" value="PHOSPHOGLYCOLATE PHOSPHATASE"/>
    <property type="match status" value="1"/>
</dbReference>
<dbReference type="EMBL" id="LIAE01007158">
    <property type="protein sequence ID" value="PAV81533.1"/>
    <property type="molecule type" value="Genomic_DNA"/>
</dbReference>
<organism evidence="1 2">
    <name type="scientific">Diploscapter pachys</name>
    <dbReference type="NCBI Taxonomy" id="2018661"/>
    <lineage>
        <taxon>Eukaryota</taxon>
        <taxon>Metazoa</taxon>
        <taxon>Ecdysozoa</taxon>
        <taxon>Nematoda</taxon>
        <taxon>Chromadorea</taxon>
        <taxon>Rhabditida</taxon>
        <taxon>Rhabditina</taxon>
        <taxon>Rhabditomorpha</taxon>
        <taxon>Rhabditoidea</taxon>
        <taxon>Rhabditidae</taxon>
        <taxon>Diploscapter</taxon>
    </lineage>
</organism>
<reference evidence="1 2" key="1">
    <citation type="journal article" date="2017" name="Curr. Biol.">
        <title>Genome architecture and evolution of a unichromosomal asexual nematode.</title>
        <authorList>
            <person name="Fradin H."/>
            <person name="Zegar C."/>
            <person name="Gutwein M."/>
            <person name="Lucas J."/>
            <person name="Kovtun M."/>
            <person name="Corcoran D."/>
            <person name="Baugh L.R."/>
            <person name="Kiontke K."/>
            <person name="Gunsalus K."/>
            <person name="Fitch D.H."/>
            <person name="Piano F."/>
        </authorList>
    </citation>
    <scope>NUCLEOTIDE SEQUENCE [LARGE SCALE GENOMIC DNA]</scope>
    <source>
        <strain evidence="1">PF1309</strain>
    </source>
</reference>
<sequence length="251" mass="27438">MANSKDVKCVIFDKDGTLVDFHKMWLPWAVDTVRLCEAATKMPVGSAVYKTLGVDPHLGKVSMGALAEKTLDGIRADVATTLQQFGFHSTHTEKIVKTCVPEASPGLAAPVCDLDILFRELKEMDIKIALCTADSRRATEEQMQILGIEHMLDDVVCGNDKGIIPKPSPHCAIQICKRLGVELDEAVMVGDTIADLKMGRVAGLRASVAVLSGVGTRETLSEYTDYYLDDASTLPSLIRDEIHQDFYNKRG</sequence>
<dbReference type="PANTHER" id="PTHR43434:SF22">
    <property type="entry name" value="PHOSPHOGLYCOLATE PHOSPHATASE"/>
    <property type="match status" value="1"/>
</dbReference>
<dbReference type="SUPFAM" id="SSF56784">
    <property type="entry name" value="HAD-like"/>
    <property type="match status" value="1"/>
</dbReference>
<dbReference type="AlphaFoldDB" id="A0A2A2L5W5"/>
<dbReference type="InterPro" id="IPR006439">
    <property type="entry name" value="HAD-SF_hydro_IA"/>
</dbReference>
<dbReference type="Proteomes" id="UP000218231">
    <property type="component" value="Unassembled WGS sequence"/>
</dbReference>
<dbReference type="InterPro" id="IPR023214">
    <property type="entry name" value="HAD_sf"/>
</dbReference>
<dbReference type="SFLD" id="SFLDG01129">
    <property type="entry name" value="C1.5:_HAD__Beta-PGM__Phosphata"/>
    <property type="match status" value="1"/>
</dbReference>
<keyword evidence="2" id="KW-1185">Reference proteome</keyword>
<dbReference type="GO" id="GO:0008967">
    <property type="term" value="F:phosphoglycolate phosphatase activity"/>
    <property type="evidence" value="ECO:0007669"/>
    <property type="project" value="TreeGrafter"/>
</dbReference>
<comment type="caution">
    <text evidence="1">The sequence shown here is derived from an EMBL/GenBank/DDBJ whole genome shotgun (WGS) entry which is preliminary data.</text>
</comment>
<dbReference type="InterPro" id="IPR036412">
    <property type="entry name" value="HAD-like_sf"/>
</dbReference>
<gene>
    <name evidence="1" type="ORF">WR25_18209</name>
</gene>
<proteinExistence type="predicted"/>
<dbReference type="STRING" id="2018661.A0A2A2L5W5"/>
<dbReference type="InterPro" id="IPR050155">
    <property type="entry name" value="HAD-like_hydrolase_sf"/>
</dbReference>
<evidence type="ECO:0000313" key="1">
    <source>
        <dbReference type="EMBL" id="PAV81533.1"/>
    </source>
</evidence>
<protein>
    <submittedName>
        <fullName evidence="1">Uncharacterized protein</fullName>
    </submittedName>
</protein>